<feature type="transmembrane region" description="Helical" evidence="6">
    <location>
        <begin position="346"/>
        <end position="369"/>
    </location>
</feature>
<dbReference type="InterPro" id="IPR011701">
    <property type="entry name" value="MFS"/>
</dbReference>
<reference evidence="8" key="1">
    <citation type="submission" date="2020-11" db="EMBL/GenBank/DDBJ databases">
        <authorList>
            <person name="Tran Van P."/>
        </authorList>
    </citation>
    <scope>NUCLEOTIDE SEQUENCE</scope>
</reference>
<dbReference type="PANTHER" id="PTHR23504:SF31">
    <property type="entry name" value="MAJOR FACILITATOR SUPERFAMILY DOMAIN-CONTAINING PROTEIN 10"/>
    <property type="match status" value="1"/>
</dbReference>
<keyword evidence="2" id="KW-0813">Transport</keyword>
<dbReference type="PANTHER" id="PTHR23504">
    <property type="entry name" value="MAJOR FACILITATOR SUPERFAMILY DOMAIN-CONTAINING PROTEIN 10"/>
    <property type="match status" value="1"/>
</dbReference>
<feature type="transmembrane region" description="Helical" evidence="6">
    <location>
        <begin position="87"/>
        <end position="108"/>
    </location>
</feature>
<dbReference type="GO" id="GO:0022857">
    <property type="term" value="F:transmembrane transporter activity"/>
    <property type="evidence" value="ECO:0007669"/>
    <property type="project" value="InterPro"/>
</dbReference>
<feature type="transmembrane region" description="Helical" evidence="6">
    <location>
        <begin position="26"/>
        <end position="47"/>
    </location>
</feature>
<organism evidence="8">
    <name type="scientific">Timema cristinae</name>
    <name type="common">Walking stick</name>
    <dbReference type="NCBI Taxonomy" id="61476"/>
    <lineage>
        <taxon>Eukaryota</taxon>
        <taxon>Metazoa</taxon>
        <taxon>Ecdysozoa</taxon>
        <taxon>Arthropoda</taxon>
        <taxon>Hexapoda</taxon>
        <taxon>Insecta</taxon>
        <taxon>Pterygota</taxon>
        <taxon>Neoptera</taxon>
        <taxon>Polyneoptera</taxon>
        <taxon>Phasmatodea</taxon>
        <taxon>Timematodea</taxon>
        <taxon>Timematoidea</taxon>
        <taxon>Timematidae</taxon>
        <taxon>Timema</taxon>
    </lineage>
</organism>
<evidence type="ECO:0000256" key="4">
    <source>
        <dbReference type="ARBA" id="ARBA00022989"/>
    </source>
</evidence>
<sequence length="532" mass="58852">MKAPIAAKGSTAHRVKSSSLDTHRTVYIVFLSLLLDLLAFTMILPLLPSLLDHYRLNDSPQGLYPWLLDKVRHFQHLVGAPDRFNSVLFGGFLGSMFSFLQFVASPLVGGLSDVYGRKPVLLTCLVGIAFSYVLWAFSSSFALFVLARVVGGISKGNVSLSMAIIADISTPAARGRGMALVGIAFSVGFIIGPVIGAMFAHWSHNQTGDWFVVPALFALGLGLADILFVMLCFKESLPKERRAKSVAGSLGQAAAYINVMDLFRFRAMRNISQKDLVELRRLGFIYFVYLFLYSGLEFTLTFLTHHTFNYTSMQQGWMFFAIGVTMALMQGGYVRRLPEHKIRPTAVLVNSLILICLRVGVVSLFKKWVVVILQGRRMKEGVVLLAGRSRLLADLDSRFIERMGIVTDVGKGVASCDSLREGEWKKGWCCWPDILGCLKILIVEIGMGQGHRQRNNRYVALREICCAPQVSEKDMVGENDFIEPSLISNQVVFVLHSADKTHSHGGGNDLGRTRHRGPLTTASLRTRALNGL</sequence>
<evidence type="ECO:0000256" key="2">
    <source>
        <dbReference type="ARBA" id="ARBA00022448"/>
    </source>
</evidence>
<dbReference type="InterPro" id="IPR005829">
    <property type="entry name" value="Sugar_transporter_CS"/>
</dbReference>
<accession>A0A7R9CW04</accession>
<evidence type="ECO:0000313" key="8">
    <source>
        <dbReference type="EMBL" id="CAD7403487.1"/>
    </source>
</evidence>
<dbReference type="AlphaFoldDB" id="A0A7R9CW04"/>
<dbReference type="PROSITE" id="PS00216">
    <property type="entry name" value="SUGAR_TRANSPORT_1"/>
    <property type="match status" value="1"/>
</dbReference>
<evidence type="ECO:0000256" key="6">
    <source>
        <dbReference type="SAM" id="Phobius"/>
    </source>
</evidence>
<keyword evidence="5 6" id="KW-0472">Membrane</keyword>
<feature type="transmembrane region" description="Helical" evidence="6">
    <location>
        <begin position="283"/>
        <end position="304"/>
    </location>
</feature>
<feature type="domain" description="Major facilitator superfamily (MFS) profile" evidence="7">
    <location>
        <begin position="25"/>
        <end position="532"/>
    </location>
</feature>
<dbReference type="Pfam" id="PF07690">
    <property type="entry name" value="MFS_1"/>
    <property type="match status" value="1"/>
</dbReference>
<keyword evidence="3 6" id="KW-0812">Transmembrane</keyword>
<comment type="subcellular location">
    <subcellularLocation>
        <location evidence="1">Membrane</location>
        <topology evidence="1">Multi-pass membrane protein</topology>
    </subcellularLocation>
</comment>
<keyword evidence="4 6" id="KW-1133">Transmembrane helix</keyword>
<evidence type="ECO:0000256" key="1">
    <source>
        <dbReference type="ARBA" id="ARBA00004141"/>
    </source>
</evidence>
<feature type="transmembrane region" description="Helical" evidence="6">
    <location>
        <begin position="178"/>
        <end position="199"/>
    </location>
</feature>
<dbReference type="InterPro" id="IPR036259">
    <property type="entry name" value="MFS_trans_sf"/>
</dbReference>
<dbReference type="InterPro" id="IPR020846">
    <property type="entry name" value="MFS_dom"/>
</dbReference>
<name>A0A7R9CW04_TIMCR</name>
<feature type="transmembrane region" description="Helical" evidence="6">
    <location>
        <begin position="143"/>
        <end position="166"/>
    </location>
</feature>
<feature type="transmembrane region" description="Helical" evidence="6">
    <location>
        <begin position="316"/>
        <end position="334"/>
    </location>
</feature>
<dbReference type="GO" id="GO:0031526">
    <property type="term" value="C:brush border membrane"/>
    <property type="evidence" value="ECO:0007669"/>
    <property type="project" value="TreeGrafter"/>
</dbReference>
<protein>
    <recommendedName>
        <fullName evidence="7">Major facilitator superfamily (MFS) profile domain-containing protein</fullName>
    </recommendedName>
</protein>
<dbReference type="SUPFAM" id="SSF103473">
    <property type="entry name" value="MFS general substrate transporter"/>
    <property type="match status" value="1"/>
</dbReference>
<feature type="transmembrane region" description="Helical" evidence="6">
    <location>
        <begin position="120"/>
        <end position="137"/>
    </location>
</feature>
<dbReference type="PROSITE" id="PS50850">
    <property type="entry name" value="MFS"/>
    <property type="match status" value="1"/>
</dbReference>
<feature type="transmembrane region" description="Helical" evidence="6">
    <location>
        <begin position="211"/>
        <end position="233"/>
    </location>
</feature>
<dbReference type="Gene3D" id="1.20.1250.20">
    <property type="entry name" value="MFS general substrate transporter like domains"/>
    <property type="match status" value="1"/>
</dbReference>
<dbReference type="EMBL" id="OC318863">
    <property type="protein sequence ID" value="CAD7403487.1"/>
    <property type="molecule type" value="Genomic_DNA"/>
</dbReference>
<evidence type="ECO:0000256" key="3">
    <source>
        <dbReference type="ARBA" id="ARBA00022692"/>
    </source>
</evidence>
<proteinExistence type="predicted"/>
<evidence type="ECO:0000256" key="5">
    <source>
        <dbReference type="ARBA" id="ARBA00023136"/>
    </source>
</evidence>
<gene>
    <name evidence="8" type="ORF">TCEB3V08_LOCUS7007</name>
</gene>
<evidence type="ECO:0000259" key="7">
    <source>
        <dbReference type="PROSITE" id="PS50850"/>
    </source>
</evidence>